<dbReference type="OrthoDB" id="10264655at2759"/>
<comment type="caution">
    <text evidence="4">The sequence shown here is derived from an EMBL/GenBank/DDBJ whole genome shotgun (WGS) entry which is preliminary data.</text>
</comment>
<dbReference type="InterPro" id="IPR043198">
    <property type="entry name" value="Cyclin/Ssn8"/>
</dbReference>
<dbReference type="FunFam" id="1.10.472.10:FF:000031">
    <property type="entry name" value="cyclin-L1-1-like isoform X1"/>
    <property type="match status" value="1"/>
</dbReference>
<evidence type="ECO:0000259" key="3">
    <source>
        <dbReference type="SMART" id="SM00385"/>
    </source>
</evidence>
<reference evidence="4 5" key="1">
    <citation type="journal article" date="2017" name="Curr. Biol.">
        <title>Genome architecture and evolution of a unichromosomal asexual nematode.</title>
        <authorList>
            <person name="Fradin H."/>
            <person name="Zegar C."/>
            <person name="Gutwein M."/>
            <person name="Lucas J."/>
            <person name="Kovtun M."/>
            <person name="Corcoran D."/>
            <person name="Baugh L.R."/>
            <person name="Kiontke K."/>
            <person name="Gunsalus K."/>
            <person name="Fitch D.H."/>
            <person name="Piano F."/>
        </authorList>
    </citation>
    <scope>NUCLEOTIDE SEQUENCE [LARGE SCALE GENOMIC DNA]</scope>
    <source>
        <strain evidence="4">PF1309</strain>
    </source>
</reference>
<dbReference type="SMART" id="SM00385">
    <property type="entry name" value="CYCLIN"/>
    <property type="match status" value="1"/>
</dbReference>
<dbReference type="STRING" id="2018661.A0A2A2JV41"/>
<feature type="compositionally biased region" description="Basic and acidic residues" evidence="2">
    <location>
        <begin position="178"/>
        <end position="208"/>
    </location>
</feature>
<dbReference type="GO" id="GO:0016538">
    <property type="term" value="F:cyclin-dependent protein serine/threonine kinase regulator activity"/>
    <property type="evidence" value="ECO:0007669"/>
    <property type="project" value="InterPro"/>
</dbReference>
<gene>
    <name evidence="4" type="ORF">WR25_00816</name>
</gene>
<dbReference type="Gene3D" id="1.10.472.10">
    <property type="entry name" value="Cyclin-like"/>
    <property type="match status" value="1"/>
</dbReference>
<dbReference type="SUPFAM" id="SSF47954">
    <property type="entry name" value="Cyclin-like"/>
    <property type="match status" value="1"/>
</dbReference>
<dbReference type="PIRSF" id="PIRSF036580">
    <property type="entry name" value="Cyclin_L"/>
    <property type="match status" value="1"/>
</dbReference>
<evidence type="ECO:0000256" key="1">
    <source>
        <dbReference type="ARBA" id="ARBA00023127"/>
    </source>
</evidence>
<name>A0A2A2JV41_9BILA</name>
<dbReference type="InterPro" id="IPR036915">
    <property type="entry name" value="Cyclin-like_sf"/>
</dbReference>
<evidence type="ECO:0000313" key="5">
    <source>
        <dbReference type="Proteomes" id="UP000218231"/>
    </source>
</evidence>
<proteinExistence type="predicted"/>
<evidence type="ECO:0000256" key="2">
    <source>
        <dbReference type="SAM" id="MobiDB-lite"/>
    </source>
</evidence>
<keyword evidence="5" id="KW-1185">Reference proteome</keyword>
<dbReference type="Pfam" id="PF21797">
    <property type="entry name" value="CycT2-like_C"/>
    <property type="match status" value="1"/>
</dbReference>
<feature type="compositionally biased region" description="Basic and acidic residues" evidence="2">
    <location>
        <begin position="244"/>
        <end position="327"/>
    </location>
</feature>
<protein>
    <recommendedName>
        <fullName evidence="3">Cyclin-like domain-containing protein</fullName>
    </recommendedName>
</protein>
<dbReference type="EMBL" id="LIAE01010204">
    <property type="protein sequence ID" value="PAV65533.1"/>
    <property type="molecule type" value="Genomic_DNA"/>
</dbReference>
<feature type="domain" description="Cyclin-like" evidence="3">
    <location>
        <begin position="49"/>
        <end position="134"/>
    </location>
</feature>
<dbReference type="PANTHER" id="PTHR10026">
    <property type="entry name" value="CYCLIN"/>
    <property type="match status" value="1"/>
</dbReference>
<dbReference type="AlphaFoldDB" id="A0A2A2JV41"/>
<feature type="region of interest" description="Disordered" evidence="2">
    <location>
        <begin position="165"/>
        <end position="361"/>
    </location>
</feature>
<dbReference type="InterPro" id="IPR013763">
    <property type="entry name" value="Cyclin-like_dom"/>
</dbReference>
<feature type="compositionally biased region" description="Basic and acidic residues" evidence="2">
    <location>
        <begin position="338"/>
        <end position="347"/>
    </location>
</feature>
<dbReference type="Proteomes" id="UP000218231">
    <property type="component" value="Unassembled WGS sequence"/>
</dbReference>
<dbReference type="CDD" id="cd20533">
    <property type="entry name" value="CYCLIN_CCNL_rpt2"/>
    <property type="match status" value="1"/>
</dbReference>
<evidence type="ECO:0000313" key="4">
    <source>
        <dbReference type="EMBL" id="PAV65533.1"/>
    </source>
</evidence>
<feature type="compositionally biased region" description="Basic residues" evidence="2">
    <location>
        <begin position="209"/>
        <end position="243"/>
    </location>
</feature>
<keyword evidence="1" id="KW-0195">Cyclin</keyword>
<sequence>MTAAIRVRPVDAHYVNAKNNMIKAERRLLSVLGFVVHVKHPHKLIISYMYILGLLKLEEQRTDIVQKAWSYMNDGLRTDMFLRYTPETIACACIYLAARTVKEPVPLPNQPLDWFELFDASDRDVKTIALMLLKLYTRKRIPNWPRLQATLESLRAKKEAERKAERAAAVAQKITAEASEKRANGRENGSRSNEDRDRKRDRDRDRDGRKRTRSRSRSRERRRRSRSRDRKRNSHGHDRHRRERHAETKGTGNDRADRERRRLGESPDRGIDKDKDKDRLPFGPDKRLKDRSRSRSKDPQKKAEKEERERKREERLLEKSKIREKEVVQALGSSQKKLIVDRKDLRDISPPSKAPPAKIRK</sequence>
<organism evidence="4 5">
    <name type="scientific">Diploscapter pachys</name>
    <dbReference type="NCBI Taxonomy" id="2018661"/>
    <lineage>
        <taxon>Eukaryota</taxon>
        <taxon>Metazoa</taxon>
        <taxon>Ecdysozoa</taxon>
        <taxon>Nematoda</taxon>
        <taxon>Chromadorea</taxon>
        <taxon>Rhabditida</taxon>
        <taxon>Rhabditina</taxon>
        <taxon>Rhabditomorpha</taxon>
        <taxon>Rhabditoidea</taxon>
        <taxon>Rhabditidae</taxon>
        <taxon>Diploscapter</taxon>
    </lineage>
</organism>
<dbReference type="GO" id="GO:0006357">
    <property type="term" value="P:regulation of transcription by RNA polymerase II"/>
    <property type="evidence" value="ECO:0007669"/>
    <property type="project" value="InterPro"/>
</dbReference>
<accession>A0A2A2JV41</accession>